<evidence type="ECO:0000256" key="1">
    <source>
        <dbReference type="ARBA" id="ARBA00000677"/>
    </source>
</evidence>
<dbReference type="GO" id="GO:0006465">
    <property type="term" value="P:signal peptide processing"/>
    <property type="evidence" value="ECO:0007669"/>
    <property type="project" value="InterPro"/>
</dbReference>
<dbReference type="NCBIfam" id="TIGR02227">
    <property type="entry name" value="sigpep_I_bact"/>
    <property type="match status" value="1"/>
</dbReference>
<dbReference type="PROSITE" id="PS00501">
    <property type="entry name" value="SPASE_I_1"/>
    <property type="match status" value="1"/>
</dbReference>
<dbReference type="InterPro" id="IPR019756">
    <property type="entry name" value="Pept_S26A_signal_pept_1_Ser-AS"/>
</dbReference>
<evidence type="ECO:0000256" key="7">
    <source>
        <dbReference type="PIRSR" id="PIRSR600223-1"/>
    </source>
</evidence>
<proteinExistence type="inferred from homology"/>
<evidence type="ECO:0000256" key="4">
    <source>
        <dbReference type="ARBA" id="ARBA00019232"/>
    </source>
</evidence>
<accession>A0A1H8QCA1</accession>
<dbReference type="Proteomes" id="UP000199657">
    <property type="component" value="Unassembled WGS sequence"/>
</dbReference>
<dbReference type="InterPro" id="IPR019757">
    <property type="entry name" value="Pept_S26A_signal_pept_1_Lys-AS"/>
</dbReference>
<keyword evidence="8" id="KW-0812">Transmembrane</keyword>
<dbReference type="InterPro" id="IPR019533">
    <property type="entry name" value="Peptidase_S26"/>
</dbReference>
<dbReference type="InterPro" id="IPR019758">
    <property type="entry name" value="Pept_S26A_signal_pept_1_CS"/>
</dbReference>
<dbReference type="PROSITE" id="PS00761">
    <property type="entry name" value="SPASE_I_3"/>
    <property type="match status" value="1"/>
</dbReference>
<sequence>MLFDFELLLVAVTLITGLTVFYAWMHRRARHKAGRPALEKDNWWVDLCRSLFPVIVVVLVIRSFVVEPFRIPSGSMIPTLLAGDFILVNKFSYDVRLPVTNHSLIPTGDPQRGDLAVFKYPVNPQQDFIKRVVALPGDHVRYDDGLLYINDEPVEQTEQGDYDQPEAPRARLMTETLGEREYGVLQHPRGTWCTDYAAGPDGYTVPDGHYFTIGDNRDRSSDSRCWGPVSEDLLVGRAFLIWMSWNGYENRINWSRIGTRIQ</sequence>
<reference evidence="11 12" key="1">
    <citation type="submission" date="2016-10" db="EMBL/GenBank/DDBJ databases">
        <authorList>
            <person name="de Groot N.N."/>
        </authorList>
    </citation>
    <scope>NUCLEOTIDE SEQUENCE [LARGE SCALE GENOMIC DNA]</scope>
    <source>
        <strain evidence="11 12">CGMCC 1.6291</strain>
    </source>
</reference>
<dbReference type="PROSITE" id="PS00760">
    <property type="entry name" value="SPASE_I_2"/>
    <property type="match status" value="1"/>
</dbReference>
<feature type="domain" description="Peptidase S26" evidence="10">
    <location>
        <begin position="45"/>
        <end position="243"/>
    </location>
</feature>
<dbReference type="GO" id="GO:0004252">
    <property type="term" value="F:serine-type endopeptidase activity"/>
    <property type="evidence" value="ECO:0007669"/>
    <property type="project" value="InterPro"/>
</dbReference>
<gene>
    <name evidence="11" type="ORF">SAMN04488052_101491</name>
</gene>
<dbReference type="PANTHER" id="PTHR43390">
    <property type="entry name" value="SIGNAL PEPTIDASE I"/>
    <property type="match status" value="1"/>
</dbReference>
<evidence type="ECO:0000256" key="5">
    <source>
        <dbReference type="ARBA" id="ARBA00022670"/>
    </source>
</evidence>
<organism evidence="11 12">
    <name type="scientific">Aquisalimonas asiatica</name>
    <dbReference type="NCBI Taxonomy" id="406100"/>
    <lineage>
        <taxon>Bacteria</taxon>
        <taxon>Pseudomonadati</taxon>
        <taxon>Pseudomonadota</taxon>
        <taxon>Gammaproteobacteria</taxon>
        <taxon>Chromatiales</taxon>
        <taxon>Ectothiorhodospiraceae</taxon>
        <taxon>Aquisalimonas</taxon>
    </lineage>
</organism>
<keyword evidence="6 8" id="KW-0378">Hydrolase</keyword>
<dbReference type="EMBL" id="FOEG01000001">
    <property type="protein sequence ID" value="SEO51850.1"/>
    <property type="molecule type" value="Genomic_DNA"/>
</dbReference>
<dbReference type="CDD" id="cd06530">
    <property type="entry name" value="S26_SPase_I"/>
    <property type="match status" value="1"/>
</dbReference>
<dbReference type="PRINTS" id="PR00727">
    <property type="entry name" value="LEADERPTASE"/>
</dbReference>
<keyword evidence="8" id="KW-0472">Membrane</keyword>
<feature type="active site" evidence="7">
    <location>
        <position position="75"/>
    </location>
</feature>
<feature type="active site" evidence="7">
    <location>
        <position position="130"/>
    </location>
</feature>
<dbReference type="InterPro" id="IPR000223">
    <property type="entry name" value="Pept_S26A_signal_pept_1"/>
</dbReference>
<evidence type="ECO:0000256" key="3">
    <source>
        <dbReference type="ARBA" id="ARBA00013208"/>
    </source>
</evidence>
<feature type="transmembrane region" description="Helical" evidence="8">
    <location>
        <begin position="46"/>
        <end position="65"/>
    </location>
</feature>
<dbReference type="Pfam" id="PF10502">
    <property type="entry name" value="Peptidase_S26"/>
    <property type="match status" value="1"/>
</dbReference>
<dbReference type="GO" id="GO:0016020">
    <property type="term" value="C:membrane"/>
    <property type="evidence" value="ECO:0007669"/>
    <property type="project" value="UniProtKB-SubCell"/>
</dbReference>
<dbReference type="InterPro" id="IPR036286">
    <property type="entry name" value="LexA/Signal_pep-like_sf"/>
</dbReference>
<protein>
    <recommendedName>
        <fullName evidence="4 8">Signal peptidase I</fullName>
        <ecNumber evidence="3 8">3.4.21.89</ecNumber>
    </recommendedName>
</protein>
<dbReference type="OrthoDB" id="9815782at2"/>
<evidence type="ECO:0000256" key="2">
    <source>
        <dbReference type="ARBA" id="ARBA00009370"/>
    </source>
</evidence>
<dbReference type="Gene3D" id="2.10.109.10">
    <property type="entry name" value="Umud Fragment, subunit A"/>
    <property type="match status" value="1"/>
</dbReference>
<name>A0A1H8QCA1_9GAMM</name>
<dbReference type="SUPFAM" id="SSF51306">
    <property type="entry name" value="LexA/Signal peptidase"/>
    <property type="match status" value="1"/>
</dbReference>
<keyword evidence="5 8" id="KW-0645">Protease</keyword>
<comment type="similarity">
    <text evidence="2 9">Belongs to the peptidase S26 family.</text>
</comment>
<keyword evidence="8" id="KW-1133">Transmembrane helix</keyword>
<dbReference type="GO" id="GO:0009003">
    <property type="term" value="F:signal peptidase activity"/>
    <property type="evidence" value="ECO:0007669"/>
    <property type="project" value="UniProtKB-EC"/>
</dbReference>
<dbReference type="EC" id="3.4.21.89" evidence="3 8"/>
<feature type="transmembrane region" description="Helical" evidence="8">
    <location>
        <begin position="6"/>
        <end position="25"/>
    </location>
</feature>
<evidence type="ECO:0000313" key="12">
    <source>
        <dbReference type="Proteomes" id="UP000199657"/>
    </source>
</evidence>
<evidence type="ECO:0000256" key="6">
    <source>
        <dbReference type="ARBA" id="ARBA00022801"/>
    </source>
</evidence>
<dbReference type="STRING" id="406100.SAMN04488052_101491"/>
<comment type="subcellular location">
    <subcellularLocation>
        <location evidence="9">Membrane</location>
        <topology evidence="9">Multi-pass membrane protein</topology>
    </subcellularLocation>
</comment>
<evidence type="ECO:0000313" key="11">
    <source>
        <dbReference type="EMBL" id="SEO51850.1"/>
    </source>
</evidence>
<dbReference type="AlphaFoldDB" id="A0A1H8QCA1"/>
<evidence type="ECO:0000256" key="8">
    <source>
        <dbReference type="RuleBase" id="RU003993"/>
    </source>
</evidence>
<keyword evidence="12" id="KW-1185">Reference proteome</keyword>
<comment type="catalytic activity">
    <reaction evidence="1 8">
        <text>Cleavage of hydrophobic, N-terminal signal or leader sequences from secreted and periplasmic proteins.</text>
        <dbReference type="EC" id="3.4.21.89"/>
    </reaction>
</comment>
<evidence type="ECO:0000259" key="10">
    <source>
        <dbReference type="Pfam" id="PF10502"/>
    </source>
</evidence>
<dbReference type="PANTHER" id="PTHR43390:SF1">
    <property type="entry name" value="CHLOROPLAST PROCESSING PEPTIDASE"/>
    <property type="match status" value="1"/>
</dbReference>
<evidence type="ECO:0000256" key="9">
    <source>
        <dbReference type="RuleBase" id="RU362042"/>
    </source>
</evidence>
<dbReference type="RefSeq" id="WP_091639618.1">
    <property type="nucleotide sequence ID" value="NZ_FOEG01000001.1"/>
</dbReference>